<accession>A0A6H1U4Q3</accession>
<gene>
    <name evidence="1" type="ORF">HCG48_24700</name>
</gene>
<dbReference type="EMBL" id="CP051167">
    <property type="protein sequence ID" value="QIZ73406.1"/>
    <property type="molecule type" value="Genomic_DNA"/>
</dbReference>
<dbReference type="Proteomes" id="UP000500857">
    <property type="component" value="Chromosome"/>
</dbReference>
<evidence type="ECO:0000313" key="2">
    <source>
        <dbReference type="Proteomes" id="UP000500857"/>
    </source>
</evidence>
<organism evidence="1 2">
    <name type="scientific">Oxynema aestuarii AP17</name>
    <dbReference type="NCBI Taxonomy" id="2064643"/>
    <lineage>
        <taxon>Bacteria</taxon>
        <taxon>Bacillati</taxon>
        <taxon>Cyanobacteriota</taxon>
        <taxon>Cyanophyceae</taxon>
        <taxon>Oscillatoriophycideae</taxon>
        <taxon>Oscillatoriales</taxon>
        <taxon>Oscillatoriaceae</taxon>
        <taxon>Oxynema</taxon>
        <taxon>Oxynema aestuarii</taxon>
    </lineage>
</organism>
<dbReference type="RefSeq" id="WP_168571552.1">
    <property type="nucleotide sequence ID" value="NZ_CP051167.1"/>
</dbReference>
<proteinExistence type="predicted"/>
<dbReference type="AlphaFoldDB" id="A0A6H1U4Q3"/>
<evidence type="ECO:0000313" key="1">
    <source>
        <dbReference type="EMBL" id="QIZ73406.1"/>
    </source>
</evidence>
<sequence length="80" mass="8892">MLTGRGELAQICQRSDSVRANPSSATVGWRAWRSPRSNVQDKCDRDDLHHAPIVLGDRRLGFVQAPKPLQSRSIAELPSK</sequence>
<reference evidence="1 2" key="1">
    <citation type="submission" date="2020-04" db="EMBL/GenBank/DDBJ databases">
        <authorList>
            <person name="Basu S."/>
            <person name="Maruthanayagam V."/>
            <person name="Chakraborty S."/>
            <person name="Pramanik A."/>
            <person name="Mukherjee J."/>
            <person name="Brink B."/>
        </authorList>
    </citation>
    <scope>NUCLEOTIDE SEQUENCE [LARGE SCALE GENOMIC DNA]</scope>
    <source>
        <strain evidence="1 2">AP17</strain>
    </source>
</reference>
<keyword evidence="2" id="KW-1185">Reference proteome</keyword>
<name>A0A6H1U4Q3_9CYAN</name>
<protein>
    <submittedName>
        <fullName evidence="1">Uncharacterized protein</fullName>
    </submittedName>
</protein>
<dbReference type="KEGG" id="oxy:HCG48_24700"/>